<dbReference type="EMBL" id="BMIR01000001">
    <property type="protein sequence ID" value="GGE29613.1"/>
    <property type="molecule type" value="Genomic_DNA"/>
</dbReference>
<dbReference type="InterPro" id="IPR050490">
    <property type="entry name" value="Bact_solute-bd_prot1"/>
</dbReference>
<feature type="chain" id="PRO_5035310112" evidence="1">
    <location>
        <begin position="24"/>
        <end position="461"/>
    </location>
</feature>
<dbReference type="Gene3D" id="3.40.190.10">
    <property type="entry name" value="Periplasmic binding protein-like II"/>
    <property type="match status" value="2"/>
</dbReference>
<dbReference type="PANTHER" id="PTHR43649:SF12">
    <property type="entry name" value="DIACETYLCHITOBIOSE BINDING PROTEIN DASA"/>
    <property type="match status" value="1"/>
</dbReference>
<dbReference type="AlphaFoldDB" id="A0A8J2VL05"/>
<gene>
    <name evidence="2" type="ORF">GCM10011391_05190</name>
</gene>
<comment type="caution">
    <text evidence="2">The sequence shown here is derived from an EMBL/GenBank/DDBJ whole genome shotgun (WGS) entry which is preliminary data.</text>
</comment>
<feature type="signal peptide" evidence="1">
    <location>
        <begin position="1"/>
        <end position="23"/>
    </location>
</feature>
<reference evidence="2" key="2">
    <citation type="submission" date="2020-09" db="EMBL/GenBank/DDBJ databases">
        <authorList>
            <person name="Sun Q."/>
            <person name="Zhou Y."/>
        </authorList>
    </citation>
    <scope>NUCLEOTIDE SEQUENCE</scope>
    <source>
        <strain evidence="2">CGMCC 1.15371</strain>
    </source>
</reference>
<dbReference type="SUPFAM" id="SSF53850">
    <property type="entry name" value="Periplasmic binding protein-like II"/>
    <property type="match status" value="1"/>
</dbReference>
<name>A0A8J2VL05_9BACL</name>
<organism evidence="2 3">
    <name type="scientific">Pullulanibacillus camelliae</name>
    <dbReference type="NCBI Taxonomy" id="1707096"/>
    <lineage>
        <taxon>Bacteria</taxon>
        <taxon>Bacillati</taxon>
        <taxon>Bacillota</taxon>
        <taxon>Bacilli</taxon>
        <taxon>Bacillales</taxon>
        <taxon>Sporolactobacillaceae</taxon>
        <taxon>Pullulanibacillus</taxon>
    </lineage>
</organism>
<dbReference type="Pfam" id="PF01547">
    <property type="entry name" value="SBP_bac_1"/>
    <property type="match status" value="1"/>
</dbReference>
<dbReference type="PANTHER" id="PTHR43649">
    <property type="entry name" value="ARABINOSE-BINDING PROTEIN-RELATED"/>
    <property type="match status" value="1"/>
</dbReference>
<evidence type="ECO:0000313" key="2">
    <source>
        <dbReference type="EMBL" id="GGE29613.1"/>
    </source>
</evidence>
<reference evidence="2" key="1">
    <citation type="journal article" date="2014" name="Int. J. Syst. Evol. Microbiol.">
        <title>Complete genome sequence of Corynebacterium casei LMG S-19264T (=DSM 44701T), isolated from a smear-ripened cheese.</title>
        <authorList>
            <consortium name="US DOE Joint Genome Institute (JGI-PGF)"/>
            <person name="Walter F."/>
            <person name="Albersmeier A."/>
            <person name="Kalinowski J."/>
            <person name="Ruckert C."/>
        </authorList>
    </citation>
    <scope>NUCLEOTIDE SEQUENCE</scope>
    <source>
        <strain evidence="2">CGMCC 1.15371</strain>
    </source>
</reference>
<accession>A0A8J2VL05</accession>
<dbReference type="InterPro" id="IPR006059">
    <property type="entry name" value="SBP"/>
</dbReference>
<dbReference type="PROSITE" id="PS51257">
    <property type="entry name" value="PROKAR_LIPOPROTEIN"/>
    <property type="match status" value="1"/>
</dbReference>
<keyword evidence="1" id="KW-0732">Signal</keyword>
<protein>
    <submittedName>
        <fullName evidence="2">Sugar ABC transporter substrate-binding protein</fullName>
    </submittedName>
</protein>
<proteinExistence type="predicted"/>
<evidence type="ECO:0000256" key="1">
    <source>
        <dbReference type="SAM" id="SignalP"/>
    </source>
</evidence>
<evidence type="ECO:0000313" key="3">
    <source>
        <dbReference type="Proteomes" id="UP000628775"/>
    </source>
</evidence>
<sequence>MKGVSKSVLAFLFLFGLILTACAPPEESSSEGANQGNKDHSDVTLTIATVNNPDMKSMQDLTSEFTDKTGIKVKYVVLPENELRKKVTEDVALGAGKFDIATIGTYDAPIWAKNKWLISLDDYFDKMSDEEKSNYDLDDIFAPIKNALSYNDHLYALPFYGESSMLYYNKDIMKAAGVSMPLHPTWQQVADAAVKIKEKTGKTGIVLRGLPGWGEMMAPLDTVINAFGGKWYDENWKAQLTNPQTEKAVQFYVDLLHKAGESGATSTGYTEALTLMSQGKAGMWYDATAGAGNLNDKDNSNIVGKVGYAYAPTADKKNTGWLYAWSLGIEKSSKHKAAAFKFLTWATSKDYVKLVGDKKGWVVAPPGTRKSTYENPDYKKAAPFADIVRDSLEHADYDHPTIDPVPYKGVQYVEIPEFSGLGTEVSQQIASAISGDKSVKSALAASQKLAEQAAEKGGYKK</sequence>
<keyword evidence="3" id="KW-1185">Reference proteome</keyword>
<dbReference type="Proteomes" id="UP000628775">
    <property type="component" value="Unassembled WGS sequence"/>
</dbReference>
<dbReference type="RefSeq" id="WP_188688568.1">
    <property type="nucleotide sequence ID" value="NZ_BMIR01000001.1"/>
</dbReference>
<dbReference type="CDD" id="cd13585">
    <property type="entry name" value="PBP2_TMBP_like"/>
    <property type="match status" value="1"/>
</dbReference>